<name>A0A2D0IXB9_XENBU</name>
<comment type="caution">
    <text evidence="2">The sequence shown here is derived from an EMBL/GenBank/DDBJ whole genome shotgun (WGS) entry which is preliminary data.</text>
</comment>
<dbReference type="Proteomes" id="UP000225833">
    <property type="component" value="Unassembled WGS sequence"/>
</dbReference>
<dbReference type="EMBL" id="NIBS01000014">
    <property type="protein sequence ID" value="PHM26555.1"/>
    <property type="molecule type" value="Genomic_DNA"/>
</dbReference>
<accession>A0A2D0IXB9</accession>
<organism evidence="2 3">
    <name type="scientific">Xenorhabdus budapestensis</name>
    <dbReference type="NCBI Taxonomy" id="290110"/>
    <lineage>
        <taxon>Bacteria</taxon>
        <taxon>Pseudomonadati</taxon>
        <taxon>Pseudomonadota</taxon>
        <taxon>Gammaproteobacteria</taxon>
        <taxon>Enterobacterales</taxon>
        <taxon>Morganellaceae</taxon>
        <taxon>Xenorhabdus</taxon>
    </lineage>
</organism>
<keyword evidence="1" id="KW-0175">Coiled coil</keyword>
<dbReference type="OrthoDB" id="8596093at2"/>
<evidence type="ECO:0000313" key="2">
    <source>
        <dbReference type="EMBL" id="PHM26555.1"/>
    </source>
</evidence>
<sequence>MTKYTTNIQMAEFDENGLAIVEGWAEVYLCHSQTREFLGKSYDRVPRGFSVVADAYLDAPELPKSDDIAVCRAPDGKSWVHIPDYRGKTVYYTETRQETEIDYIGELKPEHTLLPPGTEFDKWDGKKWVTDTTAQHQHAVQQAESQRQSLLHEAEERIRQLERRKRLEMATEQEIALLREWEIYSVKLTDIDISTAPDIAWPEPPK</sequence>
<dbReference type="Pfam" id="PF02413">
    <property type="entry name" value="Caudo_TAP"/>
    <property type="match status" value="1"/>
</dbReference>
<gene>
    <name evidence="2" type="ORF">Xbud_02582</name>
</gene>
<protein>
    <submittedName>
        <fullName evidence="2">Tail fiber protein of a prophage</fullName>
    </submittedName>
</protein>
<proteinExistence type="predicted"/>
<dbReference type="PANTHER" id="PTHR34413">
    <property type="entry name" value="PROPHAGE TAIL FIBER ASSEMBLY PROTEIN HOMOLOG TFAE-RELATED-RELATED"/>
    <property type="match status" value="1"/>
</dbReference>
<dbReference type="InterPro" id="IPR003458">
    <property type="entry name" value="Phage_T4_Gp38_tail_assem"/>
</dbReference>
<reference evidence="2 3" key="1">
    <citation type="journal article" date="2017" name="Nat. Microbiol.">
        <title>Natural product diversity associated with the nematode symbionts Photorhabdus and Xenorhabdus.</title>
        <authorList>
            <person name="Tobias N.J."/>
            <person name="Wolff H."/>
            <person name="Djahanschiri B."/>
            <person name="Grundmann F."/>
            <person name="Kronenwerth M."/>
            <person name="Shi Y.M."/>
            <person name="Simonyi S."/>
            <person name="Grun P."/>
            <person name="Shapiro-Ilan D."/>
            <person name="Pidot S.J."/>
            <person name="Stinear T.P."/>
            <person name="Ebersberger I."/>
            <person name="Bode H.B."/>
        </authorList>
    </citation>
    <scope>NUCLEOTIDE SEQUENCE [LARGE SCALE GENOMIC DNA]</scope>
    <source>
        <strain evidence="2 3">DSM 16342</strain>
    </source>
</reference>
<dbReference type="InterPro" id="IPR051220">
    <property type="entry name" value="TFA_Chaperone"/>
</dbReference>
<dbReference type="RefSeq" id="WP_099136407.1">
    <property type="nucleotide sequence ID" value="NZ_CAWNNJ010000046.1"/>
</dbReference>
<evidence type="ECO:0000256" key="1">
    <source>
        <dbReference type="SAM" id="Coils"/>
    </source>
</evidence>
<evidence type="ECO:0000313" key="3">
    <source>
        <dbReference type="Proteomes" id="UP000225833"/>
    </source>
</evidence>
<dbReference type="PANTHER" id="PTHR34413:SF2">
    <property type="entry name" value="PROPHAGE TAIL FIBER ASSEMBLY PROTEIN HOMOLOG TFAE-RELATED"/>
    <property type="match status" value="1"/>
</dbReference>
<dbReference type="AlphaFoldDB" id="A0A2D0IXB9"/>
<feature type="coiled-coil region" evidence="1">
    <location>
        <begin position="140"/>
        <end position="171"/>
    </location>
</feature>